<dbReference type="Pfam" id="PF25273">
    <property type="entry name" value="DUF7869"/>
    <property type="match status" value="1"/>
</dbReference>
<proteinExistence type="predicted"/>
<keyword evidence="3" id="KW-1185">Reference proteome</keyword>
<dbReference type="Proteomes" id="UP001159363">
    <property type="component" value="Chromosome 6"/>
</dbReference>
<organism evidence="2 3">
    <name type="scientific">Dryococelus australis</name>
    <dbReference type="NCBI Taxonomy" id="614101"/>
    <lineage>
        <taxon>Eukaryota</taxon>
        <taxon>Metazoa</taxon>
        <taxon>Ecdysozoa</taxon>
        <taxon>Arthropoda</taxon>
        <taxon>Hexapoda</taxon>
        <taxon>Insecta</taxon>
        <taxon>Pterygota</taxon>
        <taxon>Neoptera</taxon>
        <taxon>Polyneoptera</taxon>
        <taxon>Phasmatodea</taxon>
        <taxon>Verophasmatodea</taxon>
        <taxon>Anareolatae</taxon>
        <taxon>Phasmatidae</taxon>
        <taxon>Eurycanthinae</taxon>
        <taxon>Dryococelus</taxon>
    </lineage>
</organism>
<comment type="caution">
    <text evidence="2">The sequence shown here is derived from an EMBL/GenBank/DDBJ whole genome shotgun (WGS) entry which is preliminary data.</text>
</comment>
<evidence type="ECO:0000313" key="2">
    <source>
        <dbReference type="EMBL" id="KAJ8878734.1"/>
    </source>
</evidence>
<name>A0ABQ9H376_9NEOP</name>
<dbReference type="EMBL" id="JARBHB010000007">
    <property type="protein sequence ID" value="KAJ8878734.1"/>
    <property type="molecule type" value="Genomic_DNA"/>
</dbReference>
<dbReference type="InterPro" id="IPR057191">
    <property type="entry name" value="DUF7869"/>
</dbReference>
<dbReference type="PANTHER" id="PTHR10773">
    <property type="entry name" value="DNA-DIRECTED RNA POLYMERASES I, II, AND III SUBUNIT RPABC2"/>
    <property type="match status" value="1"/>
</dbReference>
<feature type="domain" description="DUF7869" evidence="1">
    <location>
        <begin position="268"/>
        <end position="325"/>
    </location>
</feature>
<evidence type="ECO:0000313" key="3">
    <source>
        <dbReference type="Proteomes" id="UP001159363"/>
    </source>
</evidence>
<reference evidence="2 3" key="1">
    <citation type="submission" date="2023-02" db="EMBL/GenBank/DDBJ databases">
        <title>LHISI_Scaffold_Assembly.</title>
        <authorList>
            <person name="Stuart O.P."/>
            <person name="Cleave R."/>
            <person name="Magrath M.J.L."/>
            <person name="Mikheyev A.S."/>
        </authorList>
    </citation>
    <scope>NUCLEOTIDE SEQUENCE [LARGE SCALE GENOMIC DNA]</scope>
    <source>
        <strain evidence="2">Daus_M_001</strain>
        <tissue evidence="2">Leg muscle</tissue>
    </source>
</reference>
<dbReference type="PANTHER" id="PTHR10773:SF19">
    <property type="match status" value="1"/>
</dbReference>
<accession>A0ABQ9H376</accession>
<gene>
    <name evidence="2" type="ORF">PR048_019320</name>
</gene>
<sequence length="363" mass="42315">MSINQVKQCRPRQNVNHAKFNYNAYTYKIIEVPVRAIVFVSIHDITKRGVQTLQKSGKALGAAPKDKCGKYNYGHSKKPPHIKTAVKEHIASLKGNPIHYSIGASKKLYLPPELNVDKMHQMCKDKGLPVVSYEYYRKIFNLHFNIKFEYTRSDTCSTCDKFQEEIRILEERIKTSLNEEERNIILKEERKLRKHSTPEKELQKPGEEHKHITKVLLWLSKKISVYPTFPNIIDSFFYCYDETIGGKGADEAVSMLDHFIFTQLKQEVKHLEIFCDNCGGQNKNYTVVRYLHYIVHNTRILDSIKVTFPIRGHSYLECDRNMALIQLKTPAELHEHWWKHFSVARMKPSAFHIIEVGQALIRA</sequence>
<protein>
    <recommendedName>
        <fullName evidence="1">DUF7869 domain-containing protein</fullName>
    </recommendedName>
</protein>
<evidence type="ECO:0000259" key="1">
    <source>
        <dbReference type="Pfam" id="PF25273"/>
    </source>
</evidence>